<dbReference type="Pfam" id="PF01029">
    <property type="entry name" value="NusB"/>
    <property type="match status" value="1"/>
</dbReference>
<dbReference type="PANTHER" id="PTHR22807:SF61">
    <property type="entry name" value="NOL1_NOP2_SUN FAMILY PROTEIN _ ANTITERMINATION NUSB DOMAIN-CONTAINING PROTEIN"/>
    <property type="match status" value="1"/>
</dbReference>
<reference evidence="8 9" key="1">
    <citation type="submission" date="2018-06" db="EMBL/GenBank/DDBJ databases">
        <authorList>
            <consortium name="Pathogen Informatics"/>
            <person name="Doyle S."/>
        </authorList>
    </citation>
    <scope>NUCLEOTIDE SEQUENCE [LARGE SCALE GENOMIC DNA]</scope>
    <source>
        <strain evidence="8 9">NCTC10684</strain>
    </source>
</reference>
<evidence type="ECO:0000313" key="9">
    <source>
        <dbReference type="Proteomes" id="UP000254701"/>
    </source>
</evidence>
<evidence type="ECO:0000256" key="2">
    <source>
        <dbReference type="ARBA" id="ARBA00022679"/>
    </source>
</evidence>
<dbReference type="EC" id="2.1.1.176" evidence="8"/>
<gene>
    <name evidence="8" type="primary">rsmB_1</name>
    <name evidence="8" type="ORF">NCTC10684_01086</name>
</gene>
<evidence type="ECO:0000256" key="5">
    <source>
        <dbReference type="PROSITE-ProRule" id="PRU01023"/>
    </source>
</evidence>
<comment type="similarity">
    <text evidence="5">Belongs to the class I-like SAM-binding methyltransferase superfamily. RsmB/NOP family.</text>
</comment>
<keyword evidence="2 5" id="KW-0808">Transferase</keyword>
<dbReference type="InterPro" id="IPR035926">
    <property type="entry name" value="NusB-like_sf"/>
</dbReference>
<proteinExistence type="inferred from homology"/>
<dbReference type="InterPro" id="IPR023267">
    <property type="entry name" value="RCMT"/>
</dbReference>
<evidence type="ECO:0000256" key="1">
    <source>
        <dbReference type="ARBA" id="ARBA00022603"/>
    </source>
</evidence>
<feature type="binding site" evidence="5">
    <location>
        <position position="357"/>
    </location>
    <ligand>
        <name>S-adenosyl-L-methionine</name>
        <dbReference type="ChEBI" id="CHEBI:59789"/>
    </ligand>
</feature>
<accession>A0A380WFT7</accession>
<dbReference type="SUPFAM" id="SSF53335">
    <property type="entry name" value="S-adenosyl-L-methionine-dependent methyltransferases"/>
    <property type="match status" value="1"/>
</dbReference>
<feature type="binding site" evidence="5">
    <location>
        <position position="341"/>
    </location>
    <ligand>
        <name>S-adenosyl-L-methionine</name>
        <dbReference type="ChEBI" id="CHEBI:59789"/>
    </ligand>
</feature>
<dbReference type="InterPro" id="IPR001678">
    <property type="entry name" value="MeTrfase_RsmB-F_NOP2_dom"/>
</dbReference>
<dbReference type="GO" id="GO:0006355">
    <property type="term" value="P:regulation of DNA-templated transcription"/>
    <property type="evidence" value="ECO:0007669"/>
    <property type="project" value="InterPro"/>
</dbReference>
<evidence type="ECO:0000256" key="4">
    <source>
        <dbReference type="ARBA" id="ARBA00022884"/>
    </source>
</evidence>
<dbReference type="OrthoDB" id="9810297at2"/>
<feature type="domain" description="SAM-dependent MTase RsmB/NOP-type" evidence="7">
    <location>
        <begin position="186"/>
        <end position="483"/>
    </location>
</feature>
<dbReference type="PROSITE" id="PS51686">
    <property type="entry name" value="SAM_MT_RSMB_NOP"/>
    <property type="match status" value="1"/>
</dbReference>
<dbReference type="Gene3D" id="3.40.50.150">
    <property type="entry name" value="Vaccinia Virus protein VP39"/>
    <property type="match status" value="1"/>
</dbReference>
<dbReference type="AlphaFoldDB" id="A0A380WFT7"/>
<evidence type="ECO:0000259" key="7">
    <source>
        <dbReference type="PROSITE" id="PS51686"/>
    </source>
</evidence>
<dbReference type="GO" id="GO:0001510">
    <property type="term" value="P:RNA methylation"/>
    <property type="evidence" value="ECO:0007669"/>
    <property type="project" value="InterPro"/>
</dbReference>
<name>A0A380WFT7_AMIAI</name>
<feature type="binding site" evidence="5">
    <location>
        <position position="315"/>
    </location>
    <ligand>
        <name>S-adenosyl-L-methionine</name>
        <dbReference type="ChEBI" id="CHEBI:59789"/>
    </ligand>
</feature>
<protein>
    <submittedName>
        <fullName evidence="8">Ribosomal RNA small subunit methyltransferase B</fullName>
        <ecNumber evidence="8">2.1.1.176</ecNumber>
    </submittedName>
</protein>
<organism evidence="8 9">
    <name type="scientific">Aminobacter aminovorans</name>
    <name type="common">Chelatobacter heintzii</name>
    <dbReference type="NCBI Taxonomy" id="83263"/>
    <lineage>
        <taxon>Bacteria</taxon>
        <taxon>Pseudomonadati</taxon>
        <taxon>Pseudomonadota</taxon>
        <taxon>Alphaproteobacteria</taxon>
        <taxon>Hyphomicrobiales</taxon>
        <taxon>Phyllobacteriaceae</taxon>
        <taxon>Aminobacter</taxon>
    </lineage>
</organism>
<feature type="region of interest" description="Disordered" evidence="6">
    <location>
        <begin position="1"/>
        <end position="46"/>
    </location>
</feature>
<dbReference type="PRINTS" id="PR02008">
    <property type="entry name" value="RCMTFAMILY"/>
</dbReference>
<feature type="active site" description="Nucleophile" evidence="5">
    <location>
        <position position="410"/>
    </location>
</feature>
<dbReference type="Gene3D" id="1.10.940.10">
    <property type="entry name" value="NusB-like"/>
    <property type="match status" value="1"/>
</dbReference>
<keyword evidence="4 5" id="KW-0694">RNA-binding</keyword>
<evidence type="ECO:0000256" key="3">
    <source>
        <dbReference type="ARBA" id="ARBA00022691"/>
    </source>
</evidence>
<dbReference type="EMBL" id="UFSM01000001">
    <property type="protein sequence ID" value="SUU87883.1"/>
    <property type="molecule type" value="Genomic_DNA"/>
</dbReference>
<keyword evidence="3 5" id="KW-0949">S-adenosyl-L-methionine</keyword>
<dbReference type="CDD" id="cd02440">
    <property type="entry name" value="AdoMet_MTases"/>
    <property type="match status" value="1"/>
</dbReference>
<feature type="compositionally biased region" description="Basic and acidic residues" evidence="6">
    <location>
        <begin position="1"/>
        <end position="12"/>
    </location>
</feature>
<feature type="compositionally biased region" description="Basic and acidic residues" evidence="6">
    <location>
        <begin position="20"/>
        <end position="37"/>
    </location>
</feature>
<dbReference type="InterPro" id="IPR049560">
    <property type="entry name" value="MeTrfase_RsmB-F_NOP2_cat"/>
</dbReference>
<dbReference type="PANTHER" id="PTHR22807">
    <property type="entry name" value="NOP2 YEAST -RELATED NOL1/NOP2/FMU SUN DOMAIN-CONTAINING"/>
    <property type="match status" value="1"/>
</dbReference>
<evidence type="ECO:0000313" key="8">
    <source>
        <dbReference type="EMBL" id="SUU87883.1"/>
    </source>
</evidence>
<dbReference type="GO" id="GO:0008173">
    <property type="term" value="F:RNA methyltransferase activity"/>
    <property type="evidence" value="ECO:0007669"/>
    <property type="project" value="InterPro"/>
</dbReference>
<evidence type="ECO:0000256" key="6">
    <source>
        <dbReference type="SAM" id="MobiDB-lite"/>
    </source>
</evidence>
<sequence length="484" mass="51428">MGPQPDRAERPEVVSAGQRDPQRDPKRNRARSGDGKGNRPSIVPDAPGIAARMAAARLLAATIDARTPLDGLTDHEHGHPQFRALDMRDRGLVRAILATALRHRVTISKLISRRLEKPLPANATVLTHILHVAAAQILFLDIPDSAAVDLAVTHAKADPRTVRFSGLVNGVLRTLARAKEAELADMLATTNDAPDWFVERLTAAYGADEAKKILAAHRVEAPVDFTAKADPAKWAEQLGGTVLPTGSIRIERLSGPVAELPGFTEGAWWVQDAAAALPAKLFGDVSGQRVADLCAAPGGKTAQLVLSGAKVTAVEASKNRLARLAGNLERLGLDADKVNADILVYEPAELFDAVLLDAPCSSTGTVRRHPDVLWTKSPADITKLAGVQRALLDRAVKLVKPGGRIVFSNCSLDPEEGEALVAGFLAEHKGKVELDPIRAGEVSGIDDFVTATGFLRTTPAGLDLGNPAISGLDGFFAARFRRIA</sequence>
<dbReference type="Pfam" id="PF01189">
    <property type="entry name" value="Methyltr_RsmB-F"/>
    <property type="match status" value="1"/>
</dbReference>
<dbReference type="InterPro" id="IPR029063">
    <property type="entry name" value="SAM-dependent_MTases_sf"/>
</dbReference>
<dbReference type="InterPro" id="IPR006027">
    <property type="entry name" value="NusB_RsmB_TIM44"/>
</dbReference>
<dbReference type="SUPFAM" id="SSF48013">
    <property type="entry name" value="NusB-like"/>
    <property type="match status" value="1"/>
</dbReference>
<keyword evidence="1 5" id="KW-0489">Methyltransferase</keyword>
<dbReference type="Proteomes" id="UP000254701">
    <property type="component" value="Unassembled WGS sequence"/>
</dbReference>
<feature type="binding site" evidence="5">
    <location>
        <begin position="294"/>
        <end position="300"/>
    </location>
    <ligand>
        <name>S-adenosyl-L-methionine</name>
        <dbReference type="ChEBI" id="CHEBI:59789"/>
    </ligand>
</feature>
<dbReference type="GO" id="GO:0003723">
    <property type="term" value="F:RNA binding"/>
    <property type="evidence" value="ECO:0007669"/>
    <property type="project" value="UniProtKB-UniRule"/>
</dbReference>